<evidence type="ECO:0000313" key="13">
    <source>
        <dbReference type="EMBL" id="CAG36161.1"/>
    </source>
</evidence>
<dbReference type="EMBL" id="CR522870">
    <property type="protein sequence ID" value="CAG36161.1"/>
    <property type="molecule type" value="Genomic_DNA"/>
</dbReference>
<feature type="binding site" evidence="10">
    <location>
        <position position="214"/>
    </location>
    <ligand>
        <name>NAD(+)</name>
        <dbReference type="ChEBI" id="CHEBI:57540"/>
    </ligand>
</feature>
<keyword evidence="5" id="KW-0028">Amino-acid biosynthesis</keyword>
<evidence type="ECO:0000256" key="5">
    <source>
        <dbReference type="ARBA" id="ARBA00022605"/>
    </source>
</evidence>
<gene>
    <name evidence="13" type="ordered locus">DP1432</name>
</gene>
<dbReference type="UniPathway" id="UPA00033">
    <property type="reaction ID" value="UER00034"/>
</dbReference>
<evidence type="ECO:0000259" key="12">
    <source>
        <dbReference type="SMART" id="SM01003"/>
    </source>
</evidence>
<evidence type="ECO:0000256" key="10">
    <source>
        <dbReference type="PIRSR" id="PIRSR018250-3"/>
    </source>
</evidence>
<evidence type="ECO:0000256" key="2">
    <source>
        <dbReference type="ARBA" id="ARBA00011245"/>
    </source>
</evidence>
<name>Q6ANB3_DESPS</name>
<organism evidence="13 14">
    <name type="scientific">Desulfotalea psychrophila (strain LSv54 / DSM 12343)</name>
    <dbReference type="NCBI Taxonomy" id="177439"/>
    <lineage>
        <taxon>Bacteria</taxon>
        <taxon>Pseudomonadati</taxon>
        <taxon>Thermodesulfobacteriota</taxon>
        <taxon>Desulfobulbia</taxon>
        <taxon>Desulfobulbales</taxon>
        <taxon>Desulfocapsaceae</taxon>
        <taxon>Desulfotalea</taxon>
    </lineage>
</organism>
<dbReference type="Proteomes" id="UP000000602">
    <property type="component" value="Chromosome"/>
</dbReference>
<dbReference type="SUPFAM" id="SSF52283">
    <property type="entry name" value="Formate/glycerate dehydrogenase catalytic domain-like"/>
    <property type="match status" value="1"/>
</dbReference>
<proteinExistence type="predicted"/>
<dbReference type="RefSeq" id="WP_011188673.1">
    <property type="nucleotide sequence ID" value="NC_006138.1"/>
</dbReference>
<dbReference type="PANTHER" id="PTHR42795">
    <property type="entry name" value="ALANINE DEHYDROGENASE"/>
    <property type="match status" value="1"/>
</dbReference>
<keyword evidence="10" id="KW-0520">NAD</keyword>
<dbReference type="SMART" id="SM01003">
    <property type="entry name" value="AlaDh_PNT_N"/>
    <property type="match status" value="1"/>
</dbReference>
<dbReference type="STRING" id="177439.DP1432"/>
<dbReference type="Pfam" id="PF01262">
    <property type="entry name" value="AlaDh_PNT_C"/>
    <property type="match status" value="1"/>
</dbReference>
<keyword evidence="7" id="KW-1015">Disulfide bond</keyword>
<evidence type="ECO:0000256" key="6">
    <source>
        <dbReference type="ARBA" id="ARBA00023002"/>
    </source>
</evidence>
<evidence type="ECO:0000259" key="11">
    <source>
        <dbReference type="SMART" id="SM01002"/>
    </source>
</evidence>
<dbReference type="AlphaFoldDB" id="Q6ANB3"/>
<keyword evidence="14" id="KW-1185">Reference proteome</keyword>
<evidence type="ECO:0000256" key="9">
    <source>
        <dbReference type="ARBA" id="ARBA00047860"/>
    </source>
</evidence>
<dbReference type="InterPro" id="IPR007886">
    <property type="entry name" value="AlaDH/PNT_N"/>
</dbReference>
<reference evidence="14" key="1">
    <citation type="journal article" date="2004" name="Environ. Microbiol.">
        <title>The genome of Desulfotalea psychrophila, a sulfate-reducing bacterium from permanently cold Arctic sediments.</title>
        <authorList>
            <person name="Rabus R."/>
            <person name="Ruepp A."/>
            <person name="Frickey T."/>
            <person name="Rattei T."/>
            <person name="Fartmann B."/>
            <person name="Stark M."/>
            <person name="Bauer M."/>
            <person name="Zibat A."/>
            <person name="Lombardot T."/>
            <person name="Becker I."/>
            <person name="Amann J."/>
            <person name="Gellner K."/>
            <person name="Teeling H."/>
            <person name="Leuschner W.D."/>
            <person name="Gloeckner F.-O."/>
            <person name="Lupas A.N."/>
            <person name="Amann R."/>
            <person name="Klenk H.-P."/>
        </authorList>
    </citation>
    <scope>NUCLEOTIDE SEQUENCE [LARGE SCALE GENOMIC DNA]</scope>
    <source>
        <strain evidence="14">DSM 12343 / LSv54</strain>
    </source>
</reference>
<protein>
    <recommendedName>
        <fullName evidence="4">Saccharopine dehydrogenase [NAD(+), L-lysine-forming]</fullName>
        <ecNumber evidence="3">1.5.1.7</ecNumber>
    </recommendedName>
    <alternativeName>
        <fullName evidence="8">Lysine--2-oxoglutarate reductase</fullName>
    </alternativeName>
</protein>
<dbReference type="SUPFAM" id="SSF51735">
    <property type="entry name" value="NAD(P)-binding Rossmann-fold domains"/>
    <property type="match status" value="1"/>
</dbReference>
<comment type="pathway">
    <text evidence="1">Amino-acid biosynthesis; L-lysine biosynthesis via AAA pathway; L-lysine from L-alpha-aminoadipate (fungal route): step 3/3.</text>
</comment>
<dbReference type="Gene3D" id="3.40.50.720">
    <property type="entry name" value="NAD(P)-binding Rossmann-like Domain"/>
    <property type="match status" value="2"/>
</dbReference>
<accession>Q6ANB3</accession>
<feature type="domain" description="Alanine dehydrogenase/pyridine nucleotide transhydrogenase NAD(H)-binding" evidence="11">
    <location>
        <begin position="143"/>
        <end position="290"/>
    </location>
</feature>
<comment type="subunit">
    <text evidence="2">Monomer.</text>
</comment>
<evidence type="ECO:0000256" key="7">
    <source>
        <dbReference type="ARBA" id="ARBA00023157"/>
    </source>
</evidence>
<dbReference type="GO" id="GO:0005886">
    <property type="term" value="C:plasma membrane"/>
    <property type="evidence" value="ECO:0007669"/>
    <property type="project" value="TreeGrafter"/>
</dbReference>
<evidence type="ECO:0000256" key="4">
    <source>
        <dbReference type="ARBA" id="ARBA00021221"/>
    </source>
</evidence>
<dbReference type="InterPro" id="IPR027281">
    <property type="entry name" value="Lys1"/>
</dbReference>
<comment type="catalytic activity">
    <reaction evidence="9">
        <text>L-saccharopine + NAD(+) + H2O = L-lysine + 2-oxoglutarate + NADH + H(+)</text>
        <dbReference type="Rhea" id="RHEA:12440"/>
        <dbReference type="ChEBI" id="CHEBI:15377"/>
        <dbReference type="ChEBI" id="CHEBI:15378"/>
        <dbReference type="ChEBI" id="CHEBI:16810"/>
        <dbReference type="ChEBI" id="CHEBI:32551"/>
        <dbReference type="ChEBI" id="CHEBI:57540"/>
        <dbReference type="ChEBI" id="CHEBI:57945"/>
        <dbReference type="ChEBI" id="CHEBI:57951"/>
        <dbReference type="EC" id="1.5.1.7"/>
    </reaction>
</comment>
<sequence length="367" mass="39653">MKIGIPREIKAQEGRVALLPRHIKTLIEAGHTVYLEKDAGLLSAASNEDYVTAGAILVDTAAELFEQATLIVKVKEILEPEFALLRADHIIFTNIHAALDAEQLDALLTAKCLAISAENTHKFGSPNCPLAGEVGAFEAIRMTMAQNGGTGRHFMSHFGEPAAKAVVIGLGNVGQGSLRTLVPFGIRTVALDIYEGARKSIAMQYHNAPVTVGDVSELEDHIYDADMIINCVLWPKHRKDHLIPRSMLKKLKRGACIVDVSCDTAGAIETSRATSWADPEYTVDGIRHFVVDNIPGSVPVTASAGYGEAILPKILAIADKGAEQAIREDEWLAKGLTCIGGELILEEAGIYQNKPFTPLCDWVKRSV</sequence>
<dbReference type="EC" id="1.5.1.7" evidence="3"/>
<dbReference type="GO" id="GO:0004754">
    <property type="term" value="F:saccharopine dehydrogenase (NAD+, L-lysine-forming) activity"/>
    <property type="evidence" value="ECO:0007669"/>
    <property type="project" value="UniProtKB-EC"/>
</dbReference>
<evidence type="ECO:0000313" key="14">
    <source>
        <dbReference type="Proteomes" id="UP000000602"/>
    </source>
</evidence>
<dbReference type="SMART" id="SM01002">
    <property type="entry name" value="AlaDh_PNT_C"/>
    <property type="match status" value="1"/>
</dbReference>
<dbReference type="KEGG" id="dps:DP1432"/>
<feature type="domain" description="Alanine dehydrogenase/pyridine nucleotide transhydrogenase N-terminal" evidence="12">
    <location>
        <begin position="4"/>
        <end position="131"/>
    </location>
</feature>
<dbReference type="InterPro" id="IPR036291">
    <property type="entry name" value="NAD(P)-bd_dom_sf"/>
</dbReference>
<dbReference type="OrthoDB" id="9804592at2"/>
<keyword evidence="6" id="KW-0560">Oxidoreductase</keyword>
<evidence type="ECO:0000256" key="3">
    <source>
        <dbReference type="ARBA" id="ARBA00012847"/>
    </source>
</evidence>
<dbReference type="InterPro" id="IPR007698">
    <property type="entry name" value="AlaDH/PNT_NAD(H)-bd"/>
</dbReference>
<evidence type="ECO:0000256" key="1">
    <source>
        <dbReference type="ARBA" id="ARBA00004884"/>
    </source>
</evidence>
<dbReference type="Pfam" id="PF05222">
    <property type="entry name" value="AlaDh_PNT_N"/>
    <property type="match status" value="1"/>
</dbReference>
<dbReference type="HOGENOM" id="CLU_003376_3_0_7"/>
<dbReference type="GO" id="GO:0006524">
    <property type="term" value="P:alanine catabolic process"/>
    <property type="evidence" value="ECO:0007669"/>
    <property type="project" value="TreeGrafter"/>
</dbReference>
<dbReference type="GO" id="GO:0019878">
    <property type="term" value="P:lysine biosynthetic process via aminoadipic acid"/>
    <property type="evidence" value="ECO:0007669"/>
    <property type="project" value="UniProtKB-UniPathway"/>
</dbReference>
<dbReference type="GO" id="GO:0000286">
    <property type="term" value="F:alanine dehydrogenase activity"/>
    <property type="evidence" value="ECO:0007669"/>
    <property type="project" value="TreeGrafter"/>
</dbReference>
<dbReference type="PANTHER" id="PTHR42795:SF1">
    <property type="entry name" value="ALANINE DEHYDROGENASE"/>
    <property type="match status" value="1"/>
</dbReference>
<evidence type="ECO:0000256" key="8">
    <source>
        <dbReference type="ARBA" id="ARBA00033228"/>
    </source>
</evidence>
<dbReference type="eggNOG" id="COG0686">
    <property type="taxonomic scope" value="Bacteria"/>
</dbReference>
<feature type="binding site" evidence="10">
    <location>
        <position position="260"/>
    </location>
    <ligand>
        <name>NAD(+)</name>
        <dbReference type="ChEBI" id="CHEBI:57540"/>
    </ligand>
</feature>
<dbReference type="PIRSF" id="PIRSF018250">
    <property type="entry name" value="Saccharopine_DH_Lys"/>
    <property type="match status" value="1"/>
</dbReference>